<evidence type="ECO:0000313" key="10">
    <source>
        <dbReference type="EMBL" id="EMR11211.1"/>
    </source>
</evidence>
<keyword evidence="11" id="KW-1185">Reference proteome</keyword>
<comment type="caution">
    <text evidence="10">The sequence shown here is derived from an EMBL/GenBank/DDBJ whole genome shotgun (WGS) entry which is preliminary data.</text>
</comment>
<proteinExistence type="inferred from homology"/>
<accession>M7NVP7</accession>
<sequence>MNKIPGKLELVKSATQLPEKRSFNVLEDQEVDNKDTEIKEGVSSNKSMVTFSKIQNFELFIGAHVSAAKGIENSILNSININGNAFALFLKSQRKWMSPCLKPYNIQEFRKLCNNHGFNPKKHILPHGSYLVNLASADKEKRDKSYENLIDDLKRCQQLGIGKINFHPGSCGTSSRTNGINNLVYCINKAHKDVSDVMLVIENMAGQGNTLGTNFEELSTILSKVEDKSRIGICLDTCHLFASGYDIRNKDSYNNVMNQFENKIGFQYLVGVHLNDSKTPLGSRRDLHANIGRGYIGLEAFRLIINDKRMQGIPLILETPTNDDSKVWKQEIELLRWLYGKESDDAELSAKSNELKQLAKDEHLNNLKLDKNSKKFKKIKK</sequence>
<dbReference type="PROSITE" id="PS51432">
    <property type="entry name" value="AP_NUCLEASE_F2_4"/>
    <property type="match status" value="1"/>
</dbReference>
<dbReference type="InterPro" id="IPR018246">
    <property type="entry name" value="AP_endonuc_F2_Zn_BS"/>
</dbReference>
<evidence type="ECO:0000256" key="8">
    <source>
        <dbReference type="ARBA" id="ARBA00023204"/>
    </source>
</evidence>
<dbReference type="EMBL" id="AFWA02000002">
    <property type="protein sequence ID" value="EMR11211.1"/>
    <property type="molecule type" value="Genomic_DNA"/>
</dbReference>
<comment type="similarity">
    <text evidence="2">Belongs to the AP endonuclease 2 family.</text>
</comment>
<dbReference type="GO" id="GO:0006284">
    <property type="term" value="P:base-excision repair"/>
    <property type="evidence" value="ECO:0007669"/>
    <property type="project" value="EnsemblFungi"/>
</dbReference>
<dbReference type="InterPro" id="IPR013022">
    <property type="entry name" value="Xyl_isomerase-like_TIM-brl"/>
</dbReference>
<dbReference type="PROSITE" id="PS00731">
    <property type="entry name" value="AP_NUCLEASE_F2_3"/>
    <property type="match status" value="1"/>
</dbReference>
<dbReference type="GO" id="GO:0008311">
    <property type="term" value="F:double-stranded DNA 3'-5' DNA exonuclease activity"/>
    <property type="evidence" value="ECO:0007669"/>
    <property type="project" value="EnsemblFungi"/>
</dbReference>
<dbReference type="InterPro" id="IPR001719">
    <property type="entry name" value="AP_endonuc_2"/>
</dbReference>
<evidence type="ECO:0000256" key="3">
    <source>
        <dbReference type="ARBA" id="ARBA00021759"/>
    </source>
</evidence>
<dbReference type="GO" id="GO:0005634">
    <property type="term" value="C:nucleus"/>
    <property type="evidence" value="ECO:0007669"/>
    <property type="project" value="EnsemblFungi"/>
</dbReference>
<dbReference type="HOGENOM" id="CLU_025885_1_0_1"/>
<dbReference type="STRING" id="1069680.M7NVP7"/>
<evidence type="ECO:0000256" key="6">
    <source>
        <dbReference type="ARBA" id="ARBA00022801"/>
    </source>
</evidence>
<dbReference type="RefSeq" id="XP_007872707.1">
    <property type="nucleotide sequence ID" value="XM_007874516.1"/>
</dbReference>
<dbReference type="GO" id="GO:0003906">
    <property type="term" value="F:DNA-(apurinic or apyrimidinic site) endonuclease activity"/>
    <property type="evidence" value="ECO:0007669"/>
    <property type="project" value="EnsemblFungi"/>
</dbReference>
<gene>
    <name evidence="10" type="ORF">PNEG_00801</name>
</gene>
<dbReference type="Pfam" id="PF01261">
    <property type="entry name" value="AP_endonuc_2"/>
    <property type="match status" value="1"/>
</dbReference>
<keyword evidence="8" id="KW-0234">DNA repair</keyword>
<protein>
    <recommendedName>
        <fullName evidence="3">Apurinic-apyrimidinic endonuclease 1</fullName>
    </recommendedName>
</protein>
<dbReference type="HAMAP" id="MF_00152">
    <property type="entry name" value="Nfo"/>
    <property type="match status" value="1"/>
</dbReference>
<organism evidence="10 11">
    <name type="scientific">Pneumocystis murina (strain B123)</name>
    <name type="common">Mouse pneumocystis pneumonia agent</name>
    <name type="synonym">Pneumocystis carinii f. sp. muris</name>
    <dbReference type="NCBI Taxonomy" id="1069680"/>
    <lineage>
        <taxon>Eukaryota</taxon>
        <taxon>Fungi</taxon>
        <taxon>Dikarya</taxon>
        <taxon>Ascomycota</taxon>
        <taxon>Taphrinomycotina</taxon>
        <taxon>Pneumocystomycetes</taxon>
        <taxon>Pneumocystaceae</taxon>
        <taxon>Pneumocystis</taxon>
    </lineage>
</organism>
<dbReference type="OMA" id="HPGSHLR"/>
<reference evidence="11" key="1">
    <citation type="journal article" date="2016" name="Nat. Commun.">
        <title>Genome analysis of three Pneumocystis species reveals adaptation mechanisms to life exclusively in mammalian hosts.</title>
        <authorList>
            <person name="Ma L."/>
            <person name="Chen Z."/>
            <person name="Huang D.W."/>
            <person name="Kutty G."/>
            <person name="Ishihara M."/>
            <person name="Wang H."/>
            <person name="Abouelleil A."/>
            <person name="Bishop L."/>
            <person name="Davey E."/>
            <person name="Deng R."/>
            <person name="Deng X."/>
            <person name="Fan L."/>
            <person name="Fantoni G."/>
            <person name="Fitzgerald M."/>
            <person name="Gogineni E."/>
            <person name="Goldberg J.M."/>
            <person name="Handley G."/>
            <person name="Hu X."/>
            <person name="Huber C."/>
            <person name="Jiao X."/>
            <person name="Jones K."/>
            <person name="Levin J.Z."/>
            <person name="Liu Y."/>
            <person name="Macdonald P."/>
            <person name="Melnikov A."/>
            <person name="Raley C."/>
            <person name="Sassi M."/>
            <person name="Sherman B.T."/>
            <person name="Song X."/>
            <person name="Sykes S."/>
            <person name="Tran B."/>
            <person name="Walsh L."/>
            <person name="Xia Y."/>
            <person name="Yang J."/>
            <person name="Young S."/>
            <person name="Zeng Q."/>
            <person name="Zheng X."/>
            <person name="Stephens R."/>
            <person name="Nusbaum C."/>
            <person name="Birren B.W."/>
            <person name="Azadi P."/>
            <person name="Lempicki R.A."/>
            <person name="Cuomo C.A."/>
            <person name="Kovacs J.A."/>
        </authorList>
    </citation>
    <scope>NUCLEOTIDE SEQUENCE [LARGE SCALE GENOMIC DNA]</scope>
    <source>
        <strain evidence="11">B123</strain>
    </source>
</reference>
<dbReference type="PANTHER" id="PTHR21445:SF0">
    <property type="entry name" value="APURINIC-APYRIMIDINIC ENDONUCLEASE"/>
    <property type="match status" value="1"/>
</dbReference>
<dbReference type="Proteomes" id="UP000011958">
    <property type="component" value="Unassembled WGS sequence"/>
</dbReference>
<keyword evidence="4" id="KW-0479">Metal-binding</keyword>
<evidence type="ECO:0000259" key="9">
    <source>
        <dbReference type="Pfam" id="PF01261"/>
    </source>
</evidence>
<dbReference type="GO" id="GO:0005739">
    <property type="term" value="C:mitochondrion"/>
    <property type="evidence" value="ECO:0007669"/>
    <property type="project" value="EnsemblFungi"/>
</dbReference>
<dbReference type="InterPro" id="IPR036237">
    <property type="entry name" value="Xyl_isomerase-like_sf"/>
</dbReference>
<dbReference type="GO" id="GO:0017005">
    <property type="term" value="F:3'-tyrosyl-DNA phosphodiesterase activity"/>
    <property type="evidence" value="ECO:0007669"/>
    <property type="project" value="EnsemblFungi"/>
</dbReference>
<evidence type="ECO:0000256" key="2">
    <source>
        <dbReference type="ARBA" id="ARBA00005340"/>
    </source>
</evidence>
<dbReference type="Gene3D" id="3.20.20.150">
    <property type="entry name" value="Divalent-metal-dependent TIM barrel enzymes"/>
    <property type="match status" value="1"/>
</dbReference>
<dbReference type="FunFam" id="3.20.20.150:FF:000001">
    <property type="entry name" value="Probable endonuclease 4"/>
    <property type="match status" value="1"/>
</dbReference>
<evidence type="ECO:0000256" key="5">
    <source>
        <dbReference type="ARBA" id="ARBA00022763"/>
    </source>
</evidence>
<keyword evidence="6" id="KW-0378">Hydrolase</keyword>
<dbReference type="SMART" id="SM00518">
    <property type="entry name" value="AP2Ec"/>
    <property type="match status" value="1"/>
</dbReference>
<keyword evidence="7" id="KW-0862">Zinc</keyword>
<dbReference type="SUPFAM" id="SSF51658">
    <property type="entry name" value="Xylose isomerase-like"/>
    <property type="match status" value="1"/>
</dbReference>
<evidence type="ECO:0000313" key="11">
    <source>
        <dbReference type="Proteomes" id="UP000011958"/>
    </source>
</evidence>
<comment type="cofactor">
    <cofactor evidence="1">
        <name>Zn(2+)</name>
        <dbReference type="ChEBI" id="CHEBI:29105"/>
    </cofactor>
</comment>
<dbReference type="PROSITE" id="PS00730">
    <property type="entry name" value="AP_NUCLEASE_F2_2"/>
    <property type="match status" value="1"/>
</dbReference>
<dbReference type="VEuPathDB" id="FungiDB:PNEG_00801"/>
<evidence type="ECO:0000256" key="7">
    <source>
        <dbReference type="ARBA" id="ARBA00022833"/>
    </source>
</evidence>
<dbReference type="OrthoDB" id="7663182at2759"/>
<evidence type="ECO:0000256" key="1">
    <source>
        <dbReference type="ARBA" id="ARBA00001947"/>
    </source>
</evidence>
<evidence type="ECO:0000256" key="4">
    <source>
        <dbReference type="ARBA" id="ARBA00022723"/>
    </source>
</evidence>
<dbReference type="eggNOG" id="KOG3997">
    <property type="taxonomic scope" value="Eukaryota"/>
</dbReference>
<feature type="domain" description="Xylose isomerase-like TIM barrel" evidence="9">
    <location>
        <begin position="84"/>
        <end position="336"/>
    </location>
</feature>
<dbReference type="PANTHER" id="PTHR21445">
    <property type="entry name" value="ENDONUCLEASE IV ENDODEOXYRIBONUCLEASE IV"/>
    <property type="match status" value="1"/>
</dbReference>
<name>M7NVP7_PNEMU</name>
<dbReference type="AlphaFoldDB" id="M7NVP7"/>
<dbReference type="NCBIfam" id="NF002199">
    <property type="entry name" value="PRK01060.1-4"/>
    <property type="match status" value="1"/>
</dbReference>
<dbReference type="GeneID" id="19894499"/>
<dbReference type="GO" id="GO:0008270">
    <property type="term" value="F:zinc ion binding"/>
    <property type="evidence" value="ECO:0007669"/>
    <property type="project" value="InterPro"/>
</dbReference>
<dbReference type="GO" id="GO:0003677">
    <property type="term" value="F:DNA binding"/>
    <property type="evidence" value="ECO:0007669"/>
    <property type="project" value="InterPro"/>
</dbReference>
<keyword evidence="5" id="KW-0227">DNA damage</keyword>
<dbReference type="CDD" id="cd00019">
    <property type="entry name" value="AP2Ec"/>
    <property type="match status" value="1"/>
</dbReference>
<dbReference type="NCBIfam" id="TIGR00587">
    <property type="entry name" value="nfo"/>
    <property type="match status" value="1"/>
</dbReference>